<dbReference type="Pfam" id="PF00459">
    <property type="entry name" value="Inositol_P"/>
    <property type="match status" value="1"/>
</dbReference>
<comment type="similarity">
    <text evidence="2 9">Belongs to the inositol monophosphatase superfamily. CysQ family.</text>
</comment>
<comment type="catalytic activity">
    <reaction evidence="1 9">
        <text>adenosine 3',5'-bisphosphate + H2O = AMP + phosphate</text>
        <dbReference type="Rhea" id="RHEA:10040"/>
        <dbReference type="ChEBI" id="CHEBI:15377"/>
        <dbReference type="ChEBI" id="CHEBI:43474"/>
        <dbReference type="ChEBI" id="CHEBI:58343"/>
        <dbReference type="ChEBI" id="CHEBI:456215"/>
        <dbReference type="EC" id="3.1.3.7"/>
    </reaction>
</comment>
<dbReference type="SUPFAM" id="SSF56655">
    <property type="entry name" value="Carbohydrate phosphatase"/>
    <property type="match status" value="1"/>
</dbReference>
<accession>A0A9X1HWW5</accession>
<keyword evidence="4" id="KW-0997">Cell inner membrane</keyword>
<evidence type="ECO:0000256" key="3">
    <source>
        <dbReference type="ARBA" id="ARBA00022475"/>
    </source>
</evidence>
<dbReference type="CDD" id="cd01638">
    <property type="entry name" value="CysQ"/>
    <property type="match status" value="1"/>
</dbReference>
<keyword evidence="6 9" id="KW-0378">Hydrolase</keyword>
<dbReference type="PROSITE" id="PS00630">
    <property type="entry name" value="IMP_2"/>
    <property type="match status" value="1"/>
</dbReference>
<dbReference type="Gene3D" id="3.40.190.80">
    <property type="match status" value="1"/>
</dbReference>
<dbReference type="Gene3D" id="3.30.540.10">
    <property type="entry name" value="Fructose-1,6-Bisphosphatase, subunit A, domain 1"/>
    <property type="match status" value="1"/>
</dbReference>
<evidence type="ECO:0000313" key="11">
    <source>
        <dbReference type="EMBL" id="MCA6078267.1"/>
    </source>
</evidence>
<feature type="binding site" evidence="9">
    <location>
        <position position="68"/>
    </location>
    <ligand>
        <name>Mg(2+)</name>
        <dbReference type="ChEBI" id="CHEBI:18420"/>
        <label>1</label>
    </ligand>
</feature>
<dbReference type="PANTHER" id="PTHR43028:SF5">
    <property type="entry name" value="3'(2'),5'-BISPHOSPHATE NUCLEOTIDASE 1"/>
    <property type="match status" value="1"/>
</dbReference>
<feature type="binding site" evidence="9">
    <location>
        <position position="88"/>
    </location>
    <ligand>
        <name>Mg(2+)</name>
        <dbReference type="ChEBI" id="CHEBI:18420"/>
        <label>1</label>
    </ligand>
</feature>
<name>A0A9X1HWW5_9BACT</name>
<feature type="binding site" evidence="9">
    <location>
        <position position="90"/>
    </location>
    <ligand>
        <name>Mg(2+)</name>
        <dbReference type="ChEBI" id="CHEBI:18420"/>
        <label>1</label>
    </ligand>
</feature>
<dbReference type="GO" id="GO:0000103">
    <property type="term" value="P:sulfate assimilation"/>
    <property type="evidence" value="ECO:0007669"/>
    <property type="project" value="TreeGrafter"/>
</dbReference>
<evidence type="ECO:0000256" key="2">
    <source>
        <dbReference type="ARBA" id="ARBA00005289"/>
    </source>
</evidence>
<dbReference type="GO" id="GO:0000287">
    <property type="term" value="F:magnesium ion binding"/>
    <property type="evidence" value="ECO:0007669"/>
    <property type="project" value="UniProtKB-UniRule"/>
</dbReference>
<dbReference type="GO" id="GO:0050427">
    <property type="term" value="P:3'-phosphoadenosine 5'-phosphosulfate metabolic process"/>
    <property type="evidence" value="ECO:0007669"/>
    <property type="project" value="TreeGrafter"/>
</dbReference>
<keyword evidence="3 9" id="KW-1003">Cell membrane</keyword>
<evidence type="ECO:0000256" key="8">
    <source>
        <dbReference type="ARBA" id="ARBA00023136"/>
    </source>
</evidence>
<evidence type="ECO:0000256" key="7">
    <source>
        <dbReference type="ARBA" id="ARBA00022842"/>
    </source>
</evidence>
<sequence>MQLNTDILLDISRDAGVAILKIYNDLNLADQVDYKSDDSPLTLADQASHEVIMKGLREHYPQVPILSEEGGNIPYEERKHMTYYWCVDPLDGTKEFINRNGEFTVNIALIHDRKPVAGFIYAPVLDTFYYSSNGEAWKITGGNKQPLKVNNSTSNRIAVRSKSHPSPEEEVVLDQYDVVNSISVGSSLKFCMVAEGKADVYYRFGPTMEWDTAAGQAVLEGAGGVVYKETGPERFTYNKENLLNGSFLGLGF</sequence>
<feature type="binding site" evidence="10">
    <location>
        <position position="68"/>
    </location>
    <ligand>
        <name>Mg(2+)</name>
        <dbReference type="ChEBI" id="CHEBI:18420"/>
        <label>1</label>
        <note>catalytic</note>
    </ligand>
</feature>
<dbReference type="InterPro" id="IPR020583">
    <property type="entry name" value="Inositol_monoP_metal-BS"/>
</dbReference>
<dbReference type="GO" id="GO:0008441">
    <property type="term" value="F:3'(2'),5'-bisphosphate nucleotidase activity"/>
    <property type="evidence" value="ECO:0007669"/>
    <property type="project" value="UniProtKB-UniRule"/>
</dbReference>
<dbReference type="Proteomes" id="UP001139409">
    <property type="component" value="Unassembled WGS sequence"/>
</dbReference>
<dbReference type="PANTHER" id="PTHR43028">
    <property type="entry name" value="3'(2'),5'-BISPHOSPHATE NUCLEOTIDASE 1"/>
    <property type="match status" value="1"/>
</dbReference>
<comment type="cofactor">
    <cofactor evidence="9 10">
        <name>Mg(2+)</name>
        <dbReference type="ChEBI" id="CHEBI:18420"/>
    </cofactor>
</comment>
<evidence type="ECO:0000256" key="4">
    <source>
        <dbReference type="ARBA" id="ARBA00022519"/>
    </source>
</evidence>
<keyword evidence="8 9" id="KW-0472">Membrane</keyword>
<evidence type="ECO:0000256" key="6">
    <source>
        <dbReference type="ARBA" id="ARBA00022801"/>
    </source>
</evidence>
<evidence type="ECO:0000256" key="5">
    <source>
        <dbReference type="ARBA" id="ARBA00022723"/>
    </source>
</evidence>
<feature type="binding site" evidence="9">
    <location>
        <position position="211"/>
    </location>
    <ligand>
        <name>substrate</name>
    </ligand>
</feature>
<evidence type="ECO:0000256" key="1">
    <source>
        <dbReference type="ARBA" id="ARBA00001625"/>
    </source>
</evidence>
<dbReference type="GO" id="GO:0005886">
    <property type="term" value="C:plasma membrane"/>
    <property type="evidence" value="ECO:0007669"/>
    <property type="project" value="UniProtKB-SubCell"/>
</dbReference>
<evidence type="ECO:0000256" key="10">
    <source>
        <dbReference type="PIRSR" id="PIRSR600760-2"/>
    </source>
</evidence>
<proteinExistence type="inferred from homology"/>
<reference evidence="11" key="1">
    <citation type="submission" date="2021-09" db="EMBL/GenBank/DDBJ databases">
        <title>Fulvivirga sp. isolated from coastal sediment.</title>
        <authorList>
            <person name="Yu H."/>
        </authorList>
    </citation>
    <scope>NUCLEOTIDE SEQUENCE</scope>
    <source>
        <strain evidence="11">1062</strain>
    </source>
</reference>
<dbReference type="GO" id="GO:0046854">
    <property type="term" value="P:phosphatidylinositol phosphate biosynthetic process"/>
    <property type="evidence" value="ECO:0007669"/>
    <property type="project" value="InterPro"/>
</dbReference>
<dbReference type="PROSITE" id="PS00629">
    <property type="entry name" value="IMP_1"/>
    <property type="match status" value="1"/>
</dbReference>
<protein>
    <recommendedName>
        <fullName evidence="9">3'(2'),5'-bisphosphate nucleotidase CysQ</fullName>
        <ecNumber evidence="9">3.1.3.7</ecNumber>
    </recommendedName>
    <alternativeName>
        <fullName evidence="9">3'(2'),5-bisphosphonucleoside 3'(2')-phosphohydrolase</fullName>
    </alternativeName>
    <alternativeName>
        <fullName evidence="9">3'-phosphoadenosine 5'-phosphate phosphatase</fullName>
        <shortName evidence="9">PAP phosphatase</shortName>
    </alternativeName>
</protein>
<feature type="binding site" evidence="9">
    <location>
        <position position="68"/>
    </location>
    <ligand>
        <name>substrate</name>
    </ligand>
</feature>
<feature type="binding site" evidence="10">
    <location>
        <position position="90"/>
    </location>
    <ligand>
        <name>Mg(2+)</name>
        <dbReference type="ChEBI" id="CHEBI:18420"/>
        <label>2</label>
    </ligand>
</feature>
<dbReference type="NCBIfam" id="TIGR01331">
    <property type="entry name" value="bisphos_cysQ"/>
    <property type="match status" value="1"/>
</dbReference>
<dbReference type="InterPro" id="IPR020550">
    <property type="entry name" value="Inositol_monophosphatase_CS"/>
</dbReference>
<comment type="function">
    <text evidence="9">Converts adenosine-3',5'-bisphosphate (PAP) to AMP.</text>
</comment>
<comment type="subcellular location">
    <subcellularLocation>
        <location evidence="9">Cell membrane</location>
        <topology evidence="9">Peripheral membrane protein</topology>
        <orientation evidence="9">Cytoplasmic side</orientation>
    </subcellularLocation>
</comment>
<feature type="binding site" evidence="10">
    <location>
        <position position="88"/>
    </location>
    <ligand>
        <name>Mg(2+)</name>
        <dbReference type="ChEBI" id="CHEBI:18420"/>
        <label>1</label>
        <note>catalytic</note>
    </ligand>
</feature>
<organism evidence="11 12">
    <name type="scientific">Fulvivirga sedimenti</name>
    <dbReference type="NCBI Taxonomy" id="2879465"/>
    <lineage>
        <taxon>Bacteria</taxon>
        <taxon>Pseudomonadati</taxon>
        <taxon>Bacteroidota</taxon>
        <taxon>Cytophagia</taxon>
        <taxon>Cytophagales</taxon>
        <taxon>Fulvivirgaceae</taxon>
        <taxon>Fulvivirga</taxon>
    </lineage>
</organism>
<dbReference type="InterPro" id="IPR050725">
    <property type="entry name" value="CysQ/Inositol_MonoPase"/>
</dbReference>
<dbReference type="AlphaFoldDB" id="A0A9X1HWW5"/>
<dbReference type="EC" id="3.1.3.7" evidence="9"/>
<evidence type="ECO:0000313" key="12">
    <source>
        <dbReference type="Proteomes" id="UP001139409"/>
    </source>
</evidence>
<feature type="binding site" evidence="9">
    <location>
        <position position="88"/>
    </location>
    <ligand>
        <name>Mg(2+)</name>
        <dbReference type="ChEBI" id="CHEBI:18420"/>
        <label>2</label>
    </ligand>
</feature>
<dbReference type="InterPro" id="IPR000760">
    <property type="entry name" value="Inositol_monophosphatase-like"/>
</dbReference>
<dbReference type="RefSeq" id="WP_225699121.1">
    <property type="nucleotide sequence ID" value="NZ_JAIXNE010000005.1"/>
</dbReference>
<feature type="binding site" evidence="10">
    <location>
        <position position="91"/>
    </location>
    <ligand>
        <name>Mg(2+)</name>
        <dbReference type="ChEBI" id="CHEBI:18420"/>
        <label>1</label>
        <note>catalytic</note>
    </ligand>
</feature>
<dbReference type="HAMAP" id="MF_02095">
    <property type="entry name" value="CysQ"/>
    <property type="match status" value="1"/>
</dbReference>
<keyword evidence="5 9" id="KW-0479">Metal-binding</keyword>
<feature type="binding site" evidence="9">
    <location>
        <position position="211"/>
    </location>
    <ligand>
        <name>Mg(2+)</name>
        <dbReference type="ChEBI" id="CHEBI:18420"/>
        <label>2</label>
    </ligand>
</feature>
<gene>
    <name evidence="9 11" type="primary">cysQ</name>
    <name evidence="11" type="ORF">LDX50_25570</name>
</gene>
<dbReference type="PRINTS" id="PR00377">
    <property type="entry name" value="IMPHPHTASES"/>
</dbReference>
<keyword evidence="7 9" id="KW-0460">Magnesium</keyword>
<comment type="caution">
    <text evidence="11">The sequence shown here is derived from an EMBL/GenBank/DDBJ whole genome shotgun (WGS) entry which is preliminary data.</text>
</comment>
<feature type="binding site" evidence="10">
    <location>
        <position position="211"/>
    </location>
    <ligand>
        <name>Mg(2+)</name>
        <dbReference type="ChEBI" id="CHEBI:18420"/>
        <label>1</label>
        <note>catalytic</note>
    </ligand>
</feature>
<feature type="binding site" evidence="9">
    <location>
        <begin position="90"/>
        <end position="93"/>
    </location>
    <ligand>
        <name>substrate</name>
    </ligand>
</feature>
<dbReference type="EMBL" id="JAIXNE010000005">
    <property type="protein sequence ID" value="MCA6078267.1"/>
    <property type="molecule type" value="Genomic_DNA"/>
</dbReference>
<dbReference type="InterPro" id="IPR006240">
    <property type="entry name" value="CysQ"/>
</dbReference>
<evidence type="ECO:0000256" key="9">
    <source>
        <dbReference type="HAMAP-Rule" id="MF_02095"/>
    </source>
</evidence>
<feature type="binding site" evidence="9">
    <location>
        <position position="91"/>
    </location>
    <ligand>
        <name>Mg(2+)</name>
        <dbReference type="ChEBI" id="CHEBI:18420"/>
        <label>2</label>
    </ligand>
</feature>
<keyword evidence="12" id="KW-1185">Reference proteome</keyword>